<evidence type="ECO:0000256" key="18">
    <source>
        <dbReference type="ARBA" id="ARBA00023027"/>
    </source>
</evidence>
<dbReference type="Pfam" id="PF00355">
    <property type="entry name" value="Rieske"/>
    <property type="match status" value="1"/>
</dbReference>
<dbReference type="EC" id="7.2.1.1" evidence="6"/>
<evidence type="ECO:0000256" key="14">
    <source>
        <dbReference type="ARBA" id="ARBA00022827"/>
    </source>
</evidence>
<keyword evidence="22" id="KW-0739">Sodium transport</keyword>
<evidence type="ECO:0000256" key="23">
    <source>
        <dbReference type="ARBA" id="ARBA00030032"/>
    </source>
</evidence>
<keyword evidence="11" id="KW-0285">Flavoprotein</keyword>
<evidence type="ECO:0000256" key="13">
    <source>
        <dbReference type="ARBA" id="ARBA00022723"/>
    </source>
</evidence>
<dbReference type="InterPro" id="IPR017941">
    <property type="entry name" value="Rieske_2Fe-2S"/>
</dbReference>
<keyword evidence="26" id="KW-0812">Transmembrane</keyword>
<keyword evidence="18" id="KW-0520">NAD</keyword>
<dbReference type="InterPro" id="IPR001433">
    <property type="entry name" value="OxRdtase_FAD/NAD-bd"/>
</dbReference>
<dbReference type="PANTHER" id="PTHR43644:SF1">
    <property type="entry name" value="NAD(P)H-FLAVIN REDUCTASE"/>
    <property type="match status" value="1"/>
</dbReference>
<evidence type="ECO:0000256" key="12">
    <source>
        <dbReference type="ARBA" id="ARBA00022714"/>
    </source>
</evidence>
<keyword evidence="15" id="KW-1278">Translocase</keyword>
<dbReference type="SUPFAM" id="SSF63380">
    <property type="entry name" value="Riboflavin synthase domain-like"/>
    <property type="match status" value="1"/>
</dbReference>
<dbReference type="Pfam" id="PF00175">
    <property type="entry name" value="NAD_binding_1"/>
    <property type="match status" value="1"/>
</dbReference>
<keyword evidence="26" id="KW-1133">Transmembrane helix</keyword>
<evidence type="ECO:0000256" key="8">
    <source>
        <dbReference type="ARBA" id="ARBA00022448"/>
    </source>
</evidence>
<dbReference type="KEGG" id="puo:RZN69_19180"/>
<evidence type="ECO:0000313" key="30">
    <source>
        <dbReference type="Proteomes" id="UP001304300"/>
    </source>
</evidence>
<evidence type="ECO:0000256" key="26">
    <source>
        <dbReference type="SAM" id="Phobius"/>
    </source>
</evidence>
<keyword evidence="13" id="KW-0479">Metal-binding</keyword>
<name>A0AAQ3L8C7_9BACT</name>
<gene>
    <name evidence="29" type="primary">nqrF</name>
    <name evidence="29" type="ORF">RZN69_19180</name>
</gene>
<evidence type="ECO:0000313" key="29">
    <source>
        <dbReference type="EMBL" id="WOO40751.1"/>
    </source>
</evidence>
<evidence type="ECO:0000256" key="7">
    <source>
        <dbReference type="ARBA" id="ARBA00019729"/>
    </source>
</evidence>
<evidence type="ECO:0000256" key="2">
    <source>
        <dbReference type="ARBA" id="ARBA00002972"/>
    </source>
</evidence>
<keyword evidence="17" id="KW-0411">Iron-sulfur</keyword>
<dbReference type="AlphaFoldDB" id="A0AAQ3L8C7"/>
<keyword evidence="16" id="KW-0408">Iron</keyword>
<dbReference type="InterPro" id="IPR005804">
    <property type="entry name" value="FA_desaturase_dom"/>
</dbReference>
<dbReference type="GO" id="GO:0051537">
    <property type="term" value="F:2 iron, 2 sulfur cluster binding"/>
    <property type="evidence" value="ECO:0007669"/>
    <property type="project" value="UniProtKB-KW"/>
</dbReference>
<evidence type="ECO:0000256" key="20">
    <source>
        <dbReference type="ARBA" id="ARBA00023075"/>
    </source>
</evidence>
<keyword evidence="10" id="KW-0997">Cell inner membrane</keyword>
<dbReference type="Pfam" id="PF00487">
    <property type="entry name" value="FA_desaturase"/>
    <property type="match status" value="1"/>
</dbReference>
<dbReference type="SUPFAM" id="SSF52343">
    <property type="entry name" value="Ferredoxin reductase-like, C-terminal NADP-linked domain"/>
    <property type="match status" value="1"/>
</dbReference>
<dbReference type="InterPro" id="IPR036922">
    <property type="entry name" value="Rieske_2Fe-2S_sf"/>
</dbReference>
<dbReference type="CDD" id="cd03528">
    <property type="entry name" value="Rieske_RO_ferredoxin"/>
    <property type="match status" value="1"/>
</dbReference>
<evidence type="ECO:0000259" key="27">
    <source>
        <dbReference type="PROSITE" id="PS51296"/>
    </source>
</evidence>
<evidence type="ECO:0000256" key="1">
    <source>
        <dbReference type="ARBA" id="ARBA00001974"/>
    </source>
</evidence>
<keyword evidence="9" id="KW-1003">Cell membrane</keyword>
<sequence length="762" mass="86611">MATTLEKPEIDLSDYSLVGKNAELAIEKGLAEADWYTSPVSKSEMRKLLERKDGPAIRDTLIWFGLLIGFGLWGFAAWGSWWAIIPFMLYAVIYGSSSDSRWHESSHGTAFKTDWMNNALYEISSFMVMRESVPWRWSHTRHHSDTIIVGRDPEIAVPRPPDVKGIAMSFFNLGVYPKYFKGILLHSLGELQPEEKTYIPESEYGKVIFRARIYVLIYATIIGSALYFNTFLPLLYIGLPNIYGSWLMVIYGLTQHAGLAENVLDHRLNCRTVYMNFINRYLYWNMNYHVEHHMFPLVPYHNLPHLHELVKDDMPTPYSGIVEAYQEIIPTIFKQVKDPAYYVRRKIPTPTTPKAHHTSEAFTAEGRPVVDGWVEVCDAGIIEKEDVIRFDHDSRTFAIYRTLNDEYHATDGVCTHGNTHLADGLVKGKLIECPKHNGRFDITDGSPQRAPVCVALKTYKVKVENGKIYFNLDSAGGCGAKLKQTTYKFKVVSNDNVATYIKELVLEPTEDSPKLDYQAGDYIQLNIPAYGELKFSDMDVQEPYRKIWEAHHVFDLTATNKAPVHRNYSLATNPQIDKTLRFNVRIAIPPRGQDCSAGVGSSYVFNLKPGDTVSAIGPFGTFHIKDTDKEMVYLGGGAGMAPLRAHLSQLFDTLKTGRKVSYWYGARSLQEMFYQDYFEALEKRFENFSFHLALSEPEPEDNWDGPTGFIHEVLRDQYLANHEKPGEVEFYLCGPPAMIDAGKNMLASTAVSPNQISYDEFS</sequence>
<comment type="function">
    <text evidence="2">NQR complex catalyzes the reduction of ubiquinone-1 to ubiquinol by two successive reactions, coupled with the transport of Na(+) ions from the cytoplasm to the periplasm. The first step is catalyzed by NqrF, which accepts electrons from NADH and reduces ubiquinone-1 to ubisemiquinone by a one-electron transfer pathway.</text>
</comment>
<protein>
    <recommendedName>
        <fullName evidence="7">Na(+)-translocating NADH-quinone reductase subunit F</fullName>
        <ecNumber evidence="6">7.2.1.1</ecNumber>
    </recommendedName>
    <alternativeName>
        <fullName evidence="24">NQR complex subunit F</fullName>
    </alternativeName>
    <alternativeName>
        <fullName evidence="23">NQR-1 subunit F</fullName>
    </alternativeName>
</protein>
<dbReference type="InterPro" id="IPR012747">
    <property type="entry name" value="MocE_2FeS"/>
</dbReference>
<evidence type="ECO:0000256" key="24">
    <source>
        <dbReference type="ARBA" id="ARBA00030787"/>
    </source>
</evidence>
<evidence type="ECO:0000256" key="6">
    <source>
        <dbReference type="ARBA" id="ARBA00013099"/>
    </source>
</evidence>
<keyword evidence="8" id="KW-0813">Transport</keyword>
<keyword evidence="22" id="KW-0915">Sodium</keyword>
<dbReference type="FunFam" id="3.40.50.80:FF:000014">
    <property type="entry name" value="Na(+)-translocating NADH-quinone reductase subunit F"/>
    <property type="match status" value="1"/>
</dbReference>
<dbReference type="Gene3D" id="3.40.50.80">
    <property type="entry name" value="Nucleotide-binding domain of ferredoxin-NADP reductase (FNR) module"/>
    <property type="match status" value="1"/>
</dbReference>
<evidence type="ECO:0000256" key="3">
    <source>
        <dbReference type="ARBA" id="ARBA00004533"/>
    </source>
</evidence>
<keyword evidence="30" id="KW-1185">Reference proteome</keyword>
<dbReference type="RefSeq" id="WP_317832935.1">
    <property type="nucleotide sequence ID" value="NZ_CP136920.1"/>
</dbReference>
<evidence type="ECO:0000256" key="17">
    <source>
        <dbReference type="ARBA" id="ARBA00023014"/>
    </source>
</evidence>
<dbReference type="GO" id="GO:0005886">
    <property type="term" value="C:plasma membrane"/>
    <property type="evidence" value="ECO:0007669"/>
    <property type="project" value="UniProtKB-SubCell"/>
</dbReference>
<dbReference type="GO" id="GO:0006814">
    <property type="term" value="P:sodium ion transport"/>
    <property type="evidence" value="ECO:0007669"/>
    <property type="project" value="UniProtKB-KW"/>
</dbReference>
<dbReference type="InterPro" id="IPR039393">
    <property type="entry name" value="Rhizopine-oxygenase-like"/>
</dbReference>
<dbReference type="PROSITE" id="PS51384">
    <property type="entry name" value="FAD_FR"/>
    <property type="match status" value="1"/>
</dbReference>
<evidence type="ECO:0000259" key="28">
    <source>
        <dbReference type="PROSITE" id="PS51384"/>
    </source>
</evidence>
<keyword evidence="12" id="KW-0001">2Fe-2S</keyword>
<reference evidence="29 30" key="1">
    <citation type="submission" date="2023-10" db="EMBL/GenBank/DDBJ databases">
        <title>Rubellicoccus peritrichatus gen. nov., sp. nov., isolated from an algae of coral reef tank.</title>
        <authorList>
            <person name="Luo J."/>
        </authorList>
    </citation>
    <scope>NUCLEOTIDE SEQUENCE [LARGE SCALE GENOMIC DNA]</scope>
    <source>
        <strain evidence="29 30">CR14</strain>
    </source>
</reference>
<dbReference type="GO" id="GO:0006629">
    <property type="term" value="P:lipid metabolic process"/>
    <property type="evidence" value="ECO:0007669"/>
    <property type="project" value="InterPro"/>
</dbReference>
<evidence type="ECO:0000256" key="4">
    <source>
        <dbReference type="ARBA" id="ARBA00005570"/>
    </source>
</evidence>
<dbReference type="CDD" id="cd03511">
    <property type="entry name" value="Rhizopine-oxygenase-like"/>
    <property type="match status" value="1"/>
</dbReference>
<comment type="cofactor">
    <cofactor evidence="1">
        <name>FAD</name>
        <dbReference type="ChEBI" id="CHEBI:57692"/>
    </cofactor>
</comment>
<comment type="subcellular location">
    <subcellularLocation>
        <location evidence="3">Cell inner membrane</location>
    </subcellularLocation>
</comment>
<dbReference type="InterPro" id="IPR039261">
    <property type="entry name" value="FNR_nucleotide-bd"/>
</dbReference>
<dbReference type="NCBIfam" id="TIGR01941">
    <property type="entry name" value="nqrF"/>
    <property type="match status" value="1"/>
</dbReference>
<evidence type="ECO:0000256" key="19">
    <source>
        <dbReference type="ARBA" id="ARBA00023065"/>
    </source>
</evidence>
<evidence type="ECO:0000256" key="11">
    <source>
        <dbReference type="ARBA" id="ARBA00022630"/>
    </source>
</evidence>
<evidence type="ECO:0000256" key="9">
    <source>
        <dbReference type="ARBA" id="ARBA00022475"/>
    </source>
</evidence>
<keyword evidence="21 26" id="KW-0472">Membrane</keyword>
<dbReference type="Proteomes" id="UP001304300">
    <property type="component" value="Chromosome"/>
</dbReference>
<organism evidence="29 30">
    <name type="scientific">Rubellicoccus peritrichatus</name>
    <dbReference type="NCBI Taxonomy" id="3080537"/>
    <lineage>
        <taxon>Bacteria</taxon>
        <taxon>Pseudomonadati</taxon>
        <taxon>Verrucomicrobiota</taxon>
        <taxon>Opitutia</taxon>
        <taxon>Puniceicoccales</taxon>
        <taxon>Cerasicoccaceae</taxon>
        <taxon>Rubellicoccus</taxon>
    </lineage>
</organism>
<keyword evidence="20" id="KW-0830">Ubiquinone</keyword>
<feature type="domain" description="FAD-binding FR-type" evidence="28">
    <location>
        <begin position="484"/>
        <end position="625"/>
    </location>
</feature>
<evidence type="ECO:0000256" key="15">
    <source>
        <dbReference type="ARBA" id="ARBA00022967"/>
    </source>
</evidence>
<evidence type="ECO:0000256" key="5">
    <source>
        <dbReference type="ARBA" id="ARBA00011309"/>
    </source>
</evidence>
<dbReference type="Gene3D" id="2.40.30.10">
    <property type="entry name" value="Translation factors"/>
    <property type="match status" value="1"/>
</dbReference>
<dbReference type="GO" id="GO:0046872">
    <property type="term" value="F:metal ion binding"/>
    <property type="evidence" value="ECO:0007669"/>
    <property type="project" value="UniProtKB-KW"/>
</dbReference>
<accession>A0AAQ3L8C7</accession>
<dbReference type="CDD" id="cd06188">
    <property type="entry name" value="NADH_quinone_reductase"/>
    <property type="match status" value="1"/>
</dbReference>
<dbReference type="InterPro" id="IPR017938">
    <property type="entry name" value="Riboflavin_synthase-like_b-brl"/>
</dbReference>
<comment type="subunit">
    <text evidence="5">Composed of six subunits; NqrA, NqrB, NqrC, NqrD, NqrE and NqrF.</text>
</comment>
<evidence type="ECO:0000256" key="16">
    <source>
        <dbReference type="ARBA" id="ARBA00023004"/>
    </source>
</evidence>
<keyword evidence="14" id="KW-0274">FAD</keyword>
<dbReference type="GO" id="GO:0016655">
    <property type="term" value="F:oxidoreductase activity, acting on NAD(P)H, quinone or similar compound as acceptor"/>
    <property type="evidence" value="ECO:0007669"/>
    <property type="project" value="InterPro"/>
</dbReference>
<dbReference type="InterPro" id="IPR017927">
    <property type="entry name" value="FAD-bd_FR_type"/>
</dbReference>
<dbReference type="PROSITE" id="PS51296">
    <property type="entry name" value="RIESKE"/>
    <property type="match status" value="1"/>
</dbReference>
<evidence type="ECO:0000256" key="22">
    <source>
        <dbReference type="ARBA" id="ARBA00023201"/>
    </source>
</evidence>
<dbReference type="InterPro" id="IPR010205">
    <property type="entry name" value="NqrF"/>
</dbReference>
<dbReference type="SUPFAM" id="SSF50022">
    <property type="entry name" value="ISP domain"/>
    <property type="match status" value="1"/>
</dbReference>
<dbReference type="NCBIfam" id="TIGR02377">
    <property type="entry name" value="MocE_fam_FeS"/>
    <property type="match status" value="1"/>
</dbReference>
<feature type="transmembrane region" description="Helical" evidence="26">
    <location>
        <begin position="56"/>
        <end position="75"/>
    </location>
</feature>
<evidence type="ECO:0000256" key="21">
    <source>
        <dbReference type="ARBA" id="ARBA00023136"/>
    </source>
</evidence>
<dbReference type="PANTHER" id="PTHR43644">
    <property type="entry name" value="NA(+)-TRANSLOCATING NADH-QUINONE REDUCTASE SUBUNIT"/>
    <property type="match status" value="1"/>
</dbReference>
<dbReference type="Gene3D" id="2.102.10.10">
    <property type="entry name" value="Rieske [2Fe-2S] iron-sulphur domain"/>
    <property type="match status" value="1"/>
</dbReference>
<feature type="transmembrane region" description="Helical" evidence="26">
    <location>
        <begin position="213"/>
        <end position="239"/>
    </location>
</feature>
<evidence type="ECO:0000256" key="10">
    <source>
        <dbReference type="ARBA" id="ARBA00022519"/>
    </source>
</evidence>
<keyword evidence="19" id="KW-0406">Ion transport</keyword>
<comment type="similarity">
    <text evidence="4">Belongs to the NqrF family.</text>
</comment>
<comment type="catalytic activity">
    <reaction evidence="25">
        <text>a ubiquinone + n Na(+)(in) + NADH + H(+) = a ubiquinol + n Na(+)(out) + NAD(+)</text>
        <dbReference type="Rhea" id="RHEA:47748"/>
        <dbReference type="Rhea" id="RHEA-COMP:9565"/>
        <dbReference type="Rhea" id="RHEA-COMP:9566"/>
        <dbReference type="ChEBI" id="CHEBI:15378"/>
        <dbReference type="ChEBI" id="CHEBI:16389"/>
        <dbReference type="ChEBI" id="CHEBI:17976"/>
        <dbReference type="ChEBI" id="CHEBI:29101"/>
        <dbReference type="ChEBI" id="CHEBI:57540"/>
        <dbReference type="ChEBI" id="CHEBI:57945"/>
        <dbReference type="EC" id="7.2.1.1"/>
    </reaction>
</comment>
<feature type="domain" description="Rieske" evidence="27">
    <location>
        <begin position="373"/>
        <end position="470"/>
    </location>
</feature>
<proteinExistence type="inferred from homology"/>
<evidence type="ECO:0000256" key="25">
    <source>
        <dbReference type="ARBA" id="ARBA00048891"/>
    </source>
</evidence>
<dbReference type="EMBL" id="CP136920">
    <property type="protein sequence ID" value="WOO40751.1"/>
    <property type="molecule type" value="Genomic_DNA"/>
</dbReference>